<reference evidence="1 2" key="1">
    <citation type="submission" date="2024-10" db="EMBL/GenBank/DDBJ databases">
        <title>Updated reference genomes for cyclostephanoid diatoms.</title>
        <authorList>
            <person name="Roberts W.R."/>
            <person name="Alverson A.J."/>
        </authorList>
    </citation>
    <scope>NUCLEOTIDE SEQUENCE [LARGE SCALE GENOMIC DNA]</scope>
    <source>
        <strain evidence="1 2">AJA228-03</strain>
    </source>
</reference>
<comment type="caution">
    <text evidence="1">The sequence shown here is derived from an EMBL/GenBank/DDBJ whole genome shotgun (WGS) entry which is preliminary data.</text>
</comment>
<evidence type="ECO:0000313" key="1">
    <source>
        <dbReference type="EMBL" id="KAL3811077.1"/>
    </source>
</evidence>
<proteinExistence type="predicted"/>
<organism evidence="1 2">
    <name type="scientific">Cyclostephanos tholiformis</name>
    <dbReference type="NCBI Taxonomy" id="382380"/>
    <lineage>
        <taxon>Eukaryota</taxon>
        <taxon>Sar</taxon>
        <taxon>Stramenopiles</taxon>
        <taxon>Ochrophyta</taxon>
        <taxon>Bacillariophyta</taxon>
        <taxon>Coscinodiscophyceae</taxon>
        <taxon>Thalassiosirophycidae</taxon>
        <taxon>Stephanodiscales</taxon>
        <taxon>Stephanodiscaceae</taxon>
        <taxon>Cyclostephanos</taxon>
    </lineage>
</organism>
<protein>
    <submittedName>
        <fullName evidence="1">Uncharacterized protein</fullName>
    </submittedName>
</protein>
<dbReference type="Proteomes" id="UP001530377">
    <property type="component" value="Unassembled WGS sequence"/>
</dbReference>
<name>A0ABD3RDI4_9STRA</name>
<keyword evidence="2" id="KW-1185">Reference proteome</keyword>
<gene>
    <name evidence="1" type="ORF">ACHAXA_009025</name>
</gene>
<dbReference type="EMBL" id="JALLPB020000283">
    <property type="protein sequence ID" value="KAL3811077.1"/>
    <property type="molecule type" value="Genomic_DNA"/>
</dbReference>
<sequence length="177" mass="19910">MVISNPRFISSKARKGVDVVLKAVDHFGDNSKTLDCLWMTVNRVSYLDPTFDRCCGALEWLSGADTYRSHRSNVAMNNGAEHQSMQKYYIPTAAAAVHLLCCVETRPDLTFSTRPLSDCHYQNQANVSLVHGFRCSYSSGCGLTSTRRHSSRTFCRTSEQRIVSADQDYVSRLLPFQ</sequence>
<accession>A0ABD3RDI4</accession>
<dbReference type="AlphaFoldDB" id="A0ABD3RDI4"/>
<evidence type="ECO:0000313" key="2">
    <source>
        <dbReference type="Proteomes" id="UP001530377"/>
    </source>
</evidence>